<evidence type="ECO:0000313" key="3">
    <source>
        <dbReference type="Proteomes" id="UP000323720"/>
    </source>
</evidence>
<name>A0A5D0REL4_9FLAO</name>
<protein>
    <submittedName>
        <fullName evidence="2">Uncharacterized protein</fullName>
    </submittedName>
</protein>
<comment type="caution">
    <text evidence="2">The sequence shown here is derived from an EMBL/GenBank/DDBJ whole genome shotgun (WGS) entry which is preliminary data.</text>
</comment>
<keyword evidence="1" id="KW-0812">Transmembrane</keyword>
<keyword evidence="1" id="KW-0472">Membrane</keyword>
<dbReference type="AlphaFoldDB" id="A0A5D0REL4"/>
<dbReference type="EMBL" id="VSKK01000001">
    <property type="protein sequence ID" value="TYB78994.1"/>
    <property type="molecule type" value="Genomic_DNA"/>
</dbReference>
<dbReference type="Proteomes" id="UP000323720">
    <property type="component" value="Unassembled WGS sequence"/>
</dbReference>
<organism evidence="2 3">
    <name type="scientific">Bizionia myxarmorum</name>
    <dbReference type="NCBI Taxonomy" id="291186"/>
    <lineage>
        <taxon>Bacteria</taxon>
        <taxon>Pseudomonadati</taxon>
        <taxon>Bacteroidota</taxon>
        <taxon>Flavobacteriia</taxon>
        <taxon>Flavobacteriales</taxon>
        <taxon>Flavobacteriaceae</taxon>
        <taxon>Bizionia</taxon>
    </lineage>
</organism>
<feature type="transmembrane region" description="Helical" evidence="1">
    <location>
        <begin position="92"/>
        <end position="114"/>
    </location>
</feature>
<reference evidence="2 3" key="1">
    <citation type="submission" date="2019-08" db="EMBL/GenBank/DDBJ databases">
        <title>Genomes of Antarctic Bizionia species.</title>
        <authorList>
            <person name="Bowman J.P."/>
        </authorList>
    </citation>
    <scope>NUCLEOTIDE SEQUENCE [LARGE SCALE GENOMIC DNA]</scope>
    <source>
        <strain evidence="2 3">ADA-4</strain>
    </source>
</reference>
<accession>A0A5D0REL4</accession>
<evidence type="ECO:0000313" key="2">
    <source>
        <dbReference type="EMBL" id="TYB78994.1"/>
    </source>
</evidence>
<gene>
    <name evidence="2" type="ORF">ES674_04245</name>
</gene>
<sequence>MDDQFMTIKEVAINNNCPECYNTNGLHLTFKQRFKDTRFYKSLTSETRHQLYCKTCETAIYPVTWTDDIDRVFDYHQRAFVPKKASFKLKRLAWIGIIVSIAIIVIAIAVTLYLSNL</sequence>
<evidence type="ECO:0000256" key="1">
    <source>
        <dbReference type="SAM" id="Phobius"/>
    </source>
</evidence>
<keyword evidence="3" id="KW-1185">Reference proteome</keyword>
<dbReference type="OrthoDB" id="1139350at2"/>
<dbReference type="RefSeq" id="WP_148402730.1">
    <property type="nucleotide sequence ID" value="NZ_VSKK01000001.1"/>
</dbReference>
<proteinExistence type="predicted"/>
<keyword evidence="1" id="KW-1133">Transmembrane helix</keyword>